<dbReference type="EMBL" id="FOHB01000015">
    <property type="protein sequence ID" value="SES49859.1"/>
    <property type="molecule type" value="Genomic_DNA"/>
</dbReference>
<dbReference type="SUPFAM" id="SSF53383">
    <property type="entry name" value="PLP-dependent transferases"/>
    <property type="match status" value="1"/>
</dbReference>
<dbReference type="PANTHER" id="PTHR30244">
    <property type="entry name" value="TRANSAMINASE"/>
    <property type="match status" value="1"/>
</dbReference>
<keyword evidence="1 4" id="KW-0663">Pyridoxal phosphate</keyword>
<evidence type="ECO:0000256" key="1">
    <source>
        <dbReference type="ARBA" id="ARBA00022898"/>
    </source>
</evidence>
<evidence type="ECO:0000256" key="4">
    <source>
        <dbReference type="PIRSR" id="PIRSR000390-2"/>
    </source>
</evidence>
<proteinExistence type="inferred from homology"/>
<dbReference type="Proteomes" id="UP000199019">
    <property type="component" value="Unassembled WGS sequence"/>
</dbReference>
<dbReference type="Gene3D" id="3.40.640.10">
    <property type="entry name" value="Type I PLP-dependent aspartate aminotransferase-like (Major domain)"/>
    <property type="match status" value="1"/>
</dbReference>
<dbReference type="Gene3D" id="3.90.1150.10">
    <property type="entry name" value="Aspartate Aminotransferase, domain 1"/>
    <property type="match status" value="1"/>
</dbReference>
<evidence type="ECO:0000256" key="2">
    <source>
        <dbReference type="ARBA" id="ARBA00037999"/>
    </source>
</evidence>
<feature type="active site" description="Proton acceptor" evidence="3">
    <location>
        <position position="202"/>
    </location>
</feature>
<sequence length="386" mass="41136">MSQQLFPTSAQEATPVNAIPLVDLSLQHREVAEEVEAGFAEVLSAGDFIGGKAVSAFEQEYADFADARWCVGVANGTDAIEMALRAAGVGHGDEVVVPANTFIATAEAVVRIGARPVFVDVDDDSLLIDPAAVEAAVGHLTRAVIPVDLYGQVAPFEQLPAHLADHGVTVVEDGAQSQGATRHGRRAGTFGDIAATSFYPGKNLGAYGDAGAVVTNDDLLAERVRLLGAHGSPAKYQHTQFGFNSRLDTLQAVVLRAKLRRLHEWNEQRRLAAAAYDEMLAGTPGLRTPRTLPGNEHVWHLYVVRVGRRDEVLAGLQAEGIGAGVHYPVPVHLTPAMADLGYTRGAFPVSERAADEIVSLPMFPGITRAQQERVVDVLLSTLRAHG</sequence>
<evidence type="ECO:0000256" key="3">
    <source>
        <dbReference type="PIRSR" id="PIRSR000390-1"/>
    </source>
</evidence>
<dbReference type="PANTHER" id="PTHR30244:SF36">
    <property type="entry name" value="3-OXO-GLUCOSE-6-PHOSPHATE:GLUTAMATE AMINOTRANSFERASE"/>
    <property type="match status" value="1"/>
</dbReference>
<comment type="similarity">
    <text evidence="2 5">Belongs to the DegT/DnrJ/EryC1 family.</text>
</comment>
<dbReference type="GO" id="GO:0008483">
    <property type="term" value="F:transaminase activity"/>
    <property type="evidence" value="ECO:0007669"/>
    <property type="project" value="TreeGrafter"/>
</dbReference>
<dbReference type="GO" id="GO:0030170">
    <property type="term" value="F:pyridoxal phosphate binding"/>
    <property type="evidence" value="ECO:0007669"/>
    <property type="project" value="TreeGrafter"/>
</dbReference>
<dbReference type="STRING" id="587636.SAMN05216199_0532"/>
<gene>
    <name evidence="6" type="ORF">SAMN05216199_0532</name>
</gene>
<dbReference type="RefSeq" id="WP_091763270.1">
    <property type="nucleotide sequence ID" value="NZ_FOHB01000015.1"/>
</dbReference>
<name>A0A1H9XUW4_9MICO</name>
<protein>
    <submittedName>
        <fullName evidence="6">dTDP-4-amino-4,6-dideoxygalactose transaminase</fullName>
    </submittedName>
</protein>
<evidence type="ECO:0000256" key="5">
    <source>
        <dbReference type="RuleBase" id="RU004508"/>
    </source>
</evidence>
<dbReference type="CDD" id="cd00616">
    <property type="entry name" value="AHBA_syn"/>
    <property type="match status" value="1"/>
</dbReference>
<feature type="modified residue" description="N6-(pyridoxal phosphate)lysine" evidence="4">
    <location>
        <position position="202"/>
    </location>
</feature>
<keyword evidence="7" id="KW-1185">Reference proteome</keyword>
<dbReference type="PIRSF" id="PIRSF000390">
    <property type="entry name" value="PLP_StrS"/>
    <property type="match status" value="1"/>
</dbReference>
<dbReference type="InterPro" id="IPR015422">
    <property type="entry name" value="PyrdxlP-dep_Trfase_small"/>
</dbReference>
<evidence type="ECO:0000313" key="7">
    <source>
        <dbReference type="Proteomes" id="UP000199019"/>
    </source>
</evidence>
<evidence type="ECO:0000313" key="6">
    <source>
        <dbReference type="EMBL" id="SES49859.1"/>
    </source>
</evidence>
<dbReference type="InterPro" id="IPR015421">
    <property type="entry name" value="PyrdxlP-dep_Trfase_major"/>
</dbReference>
<dbReference type="GO" id="GO:0000271">
    <property type="term" value="P:polysaccharide biosynthetic process"/>
    <property type="evidence" value="ECO:0007669"/>
    <property type="project" value="TreeGrafter"/>
</dbReference>
<organism evidence="6 7">
    <name type="scientific">Pedococcus cremeus</name>
    <dbReference type="NCBI Taxonomy" id="587636"/>
    <lineage>
        <taxon>Bacteria</taxon>
        <taxon>Bacillati</taxon>
        <taxon>Actinomycetota</taxon>
        <taxon>Actinomycetes</taxon>
        <taxon>Micrococcales</taxon>
        <taxon>Intrasporangiaceae</taxon>
        <taxon>Pedococcus</taxon>
    </lineage>
</organism>
<dbReference type="OrthoDB" id="9804264at2"/>
<dbReference type="InterPro" id="IPR015424">
    <property type="entry name" value="PyrdxlP-dep_Trfase"/>
</dbReference>
<reference evidence="7" key="1">
    <citation type="submission" date="2016-10" db="EMBL/GenBank/DDBJ databases">
        <authorList>
            <person name="Varghese N."/>
            <person name="Submissions S."/>
        </authorList>
    </citation>
    <scope>NUCLEOTIDE SEQUENCE [LARGE SCALE GENOMIC DNA]</scope>
    <source>
        <strain evidence="7">CGMCC 1.6963</strain>
    </source>
</reference>
<dbReference type="Pfam" id="PF01041">
    <property type="entry name" value="DegT_DnrJ_EryC1"/>
    <property type="match status" value="1"/>
</dbReference>
<dbReference type="InterPro" id="IPR000653">
    <property type="entry name" value="DegT/StrS_aminotransferase"/>
</dbReference>
<accession>A0A1H9XUW4</accession>
<dbReference type="AlphaFoldDB" id="A0A1H9XUW4"/>